<evidence type="ECO:0000313" key="1">
    <source>
        <dbReference type="EMBL" id="KAK7363535.1"/>
    </source>
</evidence>
<dbReference type="EMBL" id="JAYMYQ010000001">
    <property type="protein sequence ID" value="KAK7363535.1"/>
    <property type="molecule type" value="Genomic_DNA"/>
</dbReference>
<gene>
    <name evidence="1" type="ORF">VNO77_05681</name>
</gene>
<protein>
    <submittedName>
        <fullName evidence="1">Uncharacterized protein</fullName>
    </submittedName>
</protein>
<dbReference type="AlphaFoldDB" id="A0AAN9MYS7"/>
<keyword evidence="2" id="KW-1185">Reference proteome</keyword>
<evidence type="ECO:0000313" key="2">
    <source>
        <dbReference type="Proteomes" id="UP001367508"/>
    </source>
</evidence>
<reference evidence="1 2" key="1">
    <citation type="submission" date="2024-01" db="EMBL/GenBank/DDBJ databases">
        <title>The genomes of 5 underutilized Papilionoideae crops provide insights into root nodulation and disease resistanc.</title>
        <authorList>
            <person name="Jiang F."/>
        </authorList>
    </citation>
    <scope>NUCLEOTIDE SEQUENCE [LARGE SCALE GENOMIC DNA]</scope>
    <source>
        <strain evidence="1">LVBAO_FW01</strain>
        <tissue evidence="1">Leaves</tissue>
    </source>
</reference>
<proteinExistence type="predicted"/>
<dbReference type="Proteomes" id="UP001367508">
    <property type="component" value="Unassembled WGS sequence"/>
</dbReference>
<name>A0AAN9MYS7_CANGL</name>
<organism evidence="1 2">
    <name type="scientific">Canavalia gladiata</name>
    <name type="common">Sword bean</name>
    <name type="synonym">Dolichos gladiatus</name>
    <dbReference type="NCBI Taxonomy" id="3824"/>
    <lineage>
        <taxon>Eukaryota</taxon>
        <taxon>Viridiplantae</taxon>
        <taxon>Streptophyta</taxon>
        <taxon>Embryophyta</taxon>
        <taxon>Tracheophyta</taxon>
        <taxon>Spermatophyta</taxon>
        <taxon>Magnoliopsida</taxon>
        <taxon>eudicotyledons</taxon>
        <taxon>Gunneridae</taxon>
        <taxon>Pentapetalae</taxon>
        <taxon>rosids</taxon>
        <taxon>fabids</taxon>
        <taxon>Fabales</taxon>
        <taxon>Fabaceae</taxon>
        <taxon>Papilionoideae</taxon>
        <taxon>50 kb inversion clade</taxon>
        <taxon>NPAAA clade</taxon>
        <taxon>indigoferoid/millettioid clade</taxon>
        <taxon>Phaseoleae</taxon>
        <taxon>Canavalia</taxon>
    </lineage>
</organism>
<comment type="caution">
    <text evidence="1">The sequence shown here is derived from an EMBL/GenBank/DDBJ whole genome shotgun (WGS) entry which is preliminary data.</text>
</comment>
<sequence length="95" mass="10687">MYSHVGVELLAIDGDAALPLPFIQLQIDLVLVDVLQQLEGIDFGCMRLKVILEEMGTKSCAKSQQAELNINKRNSEEASNTPRFLLLLQEYVQRI</sequence>
<accession>A0AAN9MYS7</accession>